<dbReference type="Pfam" id="PF03411">
    <property type="entry name" value="Peptidase_M74"/>
    <property type="match status" value="1"/>
</dbReference>
<evidence type="ECO:0000256" key="2">
    <source>
        <dbReference type="ARBA" id="ARBA00022723"/>
    </source>
</evidence>
<keyword evidence="7" id="KW-0482">Metalloprotease</keyword>
<accession>A0A4R2N9C4</accession>
<evidence type="ECO:0000256" key="3">
    <source>
        <dbReference type="ARBA" id="ARBA00022729"/>
    </source>
</evidence>
<evidence type="ECO:0000313" key="11">
    <source>
        <dbReference type="Proteomes" id="UP000295537"/>
    </source>
</evidence>
<evidence type="ECO:0000313" key="10">
    <source>
        <dbReference type="EMBL" id="TCP17599.1"/>
    </source>
</evidence>
<keyword evidence="1" id="KW-0645">Protease</keyword>
<keyword evidence="3 9" id="KW-0732">Signal</keyword>
<dbReference type="InterPro" id="IPR009045">
    <property type="entry name" value="Zn_M74/Hedgehog-like"/>
</dbReference>
<dbReference type="SUPFAM" id="SSF55166">
    <property type="entry name" value="Hedgehog/DD-peptidase"/>
    <property type="match status" value="1"/>
</dbReference>
<feature type="disulfide bond" evidence="8">
    <location>
        <begin position="55"/>
        <end position="274"/>
    </location>
</feature>
<evidence type="ECO:0000256" key="4">
    <source>
        <dbReference type="ARBA" id="ARBA00022764"/>
    </source>
</evidence>
<dbReference type="Proteomes" id="UP000295537">
    <property type="component" value="Unassembled WGS sequence"/>
</dbReference>
<evidence type="ECO:0000256" key="1">
    <source>
        <dbReference type="ARBA" id="ARBA00022670"/>
    </source>
</evidence>
<dbReference type="GO" id="GO:0006508">
    <property type="term" value="P:proteolysis"/>
    <property type="evidence" value="ECO:0007669"/>
    <property type="project" value="UniProtKB-KW"/>
</dbReference>
<proteinExistence type="predicted"/>
<evidence type="ECO:0000256" key="5">
    <source>
        <dbReference type="ARBA" id="ARBA00022801"/>
    </source>
</evidence>
<keyword evidence="4" id="KW-0574">Periplasm</keyword>
<dbReference type="GO" id="GO:0030288">
    <property type="term" value="C:outer membrane-bounded periplasmic space"/>
    <property type="evidence" value="ECO:0007669"/>
    <property type="project" value="InterPro"/>
</dbReference>
<dbReference type="Gene3D" id="3.30.1380.10">
    <property type="match status" value="1"/>
</dbReference>
<dbReference type="InterPro" id="IPR005073">
    <property type="entry name" value="Peptidase_M74"/>
</dbReference>
<name>A0A4R2N9C4_9PAST</name>
<dbReference type="NCBIfam" id="NF006947">
    <property type="entry name" value="PRK09429.1"/>
    <property type="match status" value="1"/>
</dbReference>
<reference evidence="10 11" key="1">
    <citation type="submission" date="2019-03" db="EMBL/GenBank/DDBJ databases">
        <title>Genomic Encyclopedia of Type Strains, Phase IV (KMG-IV): sequencing the most valuable type-strain genomes for metagenomic binning, comparative biology and taxonomic classification.</title>
        <authorList>
            <person name="Goeker M."/>
        </authorList>
    </citation>
    <scope>NUCLEOTIDE SEQUENCE [LARGE SCALE GENOMIC DNA]</scope>
    <source>
        <strain evidence="10 11">DSM 16380</strain>
    </source>
</reference>
<evidence type="ECO:0000256" key="9">
    <source>
        <dbReference type="SAM" id="SignalP"/>
    </source>
</evidence>
<dbReference type="GO" id="GO:0008237">
    <property type="term" value="F:metallopeptidase activity"/>
    <property type="evidence" value="ECO:0007669"/>
    <property type="project" value="UniProtKB-KW"/>
</dbReference>
<gene>
    <name evidence="10" type="ORF">EV693_10564</name>
</gene>
<keyword evidence="6" id="KW-0862">Zinc</keyword>
<keyword evidence="2" id="KW-0479">Metal-binding</keyword>
<keyword evidence="11" id="KW-1185">Reference proteome</keyword>
<feature type="chain" id="PRO_5020751903" evidence="9">
    <location>
        <begin position="32"/>
        <end position="284"/>
    </location>
</feature>
<feature type="disulfide bond" evidence="8">
    <location>
        <begin position="198"/>
        <end position="246"/>
    </location>
</feature>
<evidence type="ECO:0000256" key="8">
    <source>
        <dbReference type="PIRSR" id="PIRSR018455-2"/>
    </source>
</evidence>
<dbReference type="GO" id="GO:0004252">
    <property type="term" value="F:serine-type endopeptidase activity"/>
    <property type="evidence" value="ECO:0007669"/>
    <property type="project" value="InterPro"/>
</dbReference>
<protein>
    <submittedName>
        <fullName evidence="10">Penicillin-insensitive murein endopeptidase</fullName>
    </submittedName>
</protein>
<dbReference type="GO" id="GO:0046872">
    <property type="term" value="F:metal ion binding"/>
    <property type="evidence" value="ECO:0007669"/>
    <property type="project" value="UniProtKB-KW"/>
</dbReference>
<keyword evidence="8" id="KW-1015">Disulfide bond</keyword>
<feature type="disulfide bond" evidence="8">
    <location>
        <begin position="227"/>
        <end position="234"/>
    </location>
</feature>
<organism evidence="10 11">
    <name type="scientific">Nicoletella semolina</name>
    <dbReference type="NCBI Taxonomy" id="271160"/>
    <lineage>
        <taxon>Bacteria</taxon>
        <taxon>Pseudomonadati</taxon>
        <taxon>Pseudomonadota</taxon>
        <taxon>Gammaproteobacteria</taxon>
        <taxon>Pasteurellales</taxon>
        <taxon>Pasteurellaceae</taxon>
        <taxon>Nicoletella</taxon>
    </lineage>
</organism>
<feature type="signal peptide" evidence="9">
    <location>
        <begin position="1"/>
        <end position="31"/>
    </location>
</feature>
<comment type="caution">
    <text evidence="10">The sequence shown here is derived from an EMBL/GenBank/DDBJ whole genome shotgun (WGS) entry which is preliminary data.</text>
</comment>
<dbReference type="EMBL" id="SLXJ01000005">
    <property type="protein sequence ID" value="TCP17599.1"/>
    <property type="molecule type" value="Genomic_DNA"/>
</dbReference>
<dbReference type="PIRSF" id="PIRSF018455">
    <property type="entry name" value="MepA"/>
    <property type="match status" value="1"/>
</dbReference>
<evidence type="ECO:0000256" key="6">
    <source>
        <dbReference type="ARBA" id="ARBA00022833"/>
    </source>
</evidence>
<sequence length="284" mass="31160">MTRLMQAVRKRLFFAIIAPFSVHIFTANVFATPWEKIKTPISGKTQSIGGYSNGCIIGAEALTLKGEGYQVIRSIKNRYYGHPELLDYLKQLGKKAKSANIPPILIGDMGMPAGGRFSSGHASHQTGLDADIWLRFGPMDDKTAHNPAGLATIMVNRATNVVDETRWTANHTTLLKLAASDHRVDRIFVNPAIKVKLCQSAGSDRHWLRKIRPWYGHDSHFHVRLGCPVGALNCENQSPAPQGDGCGEELSAWFKPSKPSASKPKALPQPPQLCQMLLSSQGLN</sequence>
<dbReference type="AlphaFoldDB" id="A0A4R2N9C4"/>
<keyword evidence="5" id="KW-0378">Hydrolase</keyword>
<evidence type="ECO:0000256" key="7">
    <source>
        <dbReference type="ARBA" id="ARBA00023049"/>
    </source>
</evidence>